<gene>
    <name evidence="8" type="ORF">PHAECO_LOCUS9241</name>
</gene>
<feature type="region of interest" description="Disordered" evidence="5">
    <location>
        <begin position="371"/>
        <end position="397"/>
    </location>
</feature>
<dbReference type="GO" id="GO:0006913">
    <property type="term" value="P:nucleocytoplasmic transport"/>
    <property type="evidence" value="ECO:0007669"/>
    <property type="project" value="InterPro"/>
</dbReference>
<keyword evidence="3" id="KW-0862">Zinc</keyword>
<dbReference type="Proteomes" id="UP001153737">
    <property type="component" value="Chromosome 5"/>
</dbReference>
<feature type="region of interest" description="Disordered" evidence="5">
    <location>
        <begin position="250"/>
        <end position="308"/>
    </location>
</feature>
<name>A0A9N9X1J7_PHACE</name>
<dbReference type="Gene3D" id="4.10.1060.10">
    <property type="entry name" value="Zinc finger, RanBP2-type"/>
    <property type="match status" value="2"/>
</dbReference>
<dbReference type="Gene3D" id="2.30.29.30">
    <property type="entry name" value="Pleckstrin-homology domain (PH domain)/Phosphotyrosine-binding domain (PTB)"/>
    <property type="match status" value="5"/>
</dbReference>
<feature type="region of interest" description="Disordered" evidence="5">
    <location>
        <begin position="536"/>
        <end position="559"/>
    </location>
</feature>
<dbReference type="PROSITE" id="PS50199">
    <property type="entry name" value="ZF_RANBP2_2"/>
    <property type="match status" value="2"/>
</dbReference>
<dbReference type="Pfam" id="PF00641">
    <property type="entry name" value="Zn_ribbon_RanBP"/>
    <property type="match status" value="2"/>
</dbReference>
<dbReference type="InterPro" id="IPR000156">
    <property type="entry name" value="Ran_bind_dom"/>
</dbReference>
<dbReference type="InterPro" id="IPR011993">
    <property type="entry name" value="PH-like_dom_sf"/>
</dbReference>
<dbReference type="GO" id="GO:0008270">
    <property type="term" value="F:zinc ion binding"/>
    <property type="evidence" value="ECO:0007669"/>
    <property type="project" value="UniProtKB-KW"/>
</dbReference>
<feature type="domain" description="RanBP2-type" evidence="7">
    <location>
        <begin position="565"/>
        <end position="594"/>
    </location>
</feature>
<dbReference type="FunFam" id="2.30.29.30:FF:000018">
    <property type="entry name" value="E3 SUMO-protein ligase RanBP2"/>
    <property type="match status" value="4"/>
</dbReference>
<feature type="compositionally biased region" description="Basic and acidic residues" evidence="5">
    <location>
        <begin position="250"/>
        <end position="262"/>
    </location>
</feature>
<evidence type="ECO:0000313" key="9">
    <source>
        <dbReference type="Proteomes" id="UP001153737"/>
    </source>
</evidence>
<dbReference type="GO" id="GO:0005737">
    <property type="term" value="C:cytoplasm"/>
    <property type="evidence" value="ECO:0007669"/>
    <property type="project" value="TreeGrafter"/>
</dbReference>
<dbReference type="InterPro" id="IPR036443">
    <property type="entry name" value="Znf_RanBP2_sf"/>
</dbReference>
<dbReference type="GO" id="GO:0005096">
    <property type="term" value="F:GTPase activator activity"/>
    <property type="evidence" value="ECO:0007669"/>
    <property type="project" value="TreeGrafter"/>
</dbReference>
<feature type="domain" description="RanBD1" evidence="6">
    <location>
        <begin position="1421"/>
        <end position="1557"/>
    </location>
</feature>
<dbReference type="PANTHER" id="PTHR23138:SF87">
    <property type="entry name" value="E3 SUMO-PROTEIN LIGASE RANBP2"/>
    <property type="match status" value="1"/>
</dbReference>
<dbReference type="SUPFAM" id="SSF50729">
    <property type="entry name" value="PH domain-like"/>
    <property type="match status" value="5"/>
</dbReference>
<feature type="region of interest" description="Disordered" evidence="5">
    <location>
        <begin position="787"/>
        <end position="809"/>
    </location>
</feature>
<dbReference type="SMART" id="SM00547">
    <property type="entry name" value="ZnF_RBZ"/>
    <property type="match status" value="2"/>
</dbReference>
<feature type="domain" description="RanBP2-type" evidence="7">
    <location>
        <begin position="641"/>
        <end position="670"/>
    </location>
</feature>
<evidence type="ECO:0000259" key="7">
    <source>
        <dbReference type="PROSITE" id="PS50199"/>
    </source>
</evidence>
<dbReference type="OrthoDB" id="2357150at2759"/>
<feature type="domain" description="RanBD1" evidence="6">
    <location>
        <begin position="403"/>
        <end position="538"/>
    </location>
</feature>
<keyword evidence="1" id="KW-0479">Metal-binding</keyword>
<feature type="region of interest" description="Disordered" evidence="5">
    <location>
        <begin position="1317"/>
        <end position="1339"/>
    </location>
</feature>
<proteinExistence type="predicted"/>
<feature type="domain" description="RanBD1" evidence="6">
    <location>
        <begin position="817"/>
        <end position="949"/>
    </location>
</feature>
<evidence type="ECO:0000256" key="4">
    <source>
        <dbReference type="PROSITE-ProRule" id="PRU00322"/>
    </source>
</evidence>
<organism evidence="8 9">
    <name type="scientific">Phaedon cochleariae</name>
    <name type="common">Mustard beetle</name>
    <dbReference type="NCBI Taxonomy" id="80249"/>
    <lineage>
        <taxon>Eukaryota</taxon>
        <taxon>Metazoa</taxon>
        <taxon>Ecdysozoa</taxon>
        <taxon>Arthropoda</taxon>
        <taxon>Hexapoda</taxon>
        <taxon>Insecta</taxon>
        <taxon>Pterygota</taxon>
        <taxon>Neoptera</taxon>
        <taxon>Endopterygota</taxon>
        <taxon>Coleoptera</taxon>
        <taxon>Polyphaga</taxon>
        <taxon>Cucujiformia</taxon>
        <taxon>Chrysomeloidea</taxon>
        <taxon>Chrysomelidae</taxon>
        <taxon>Chrysomelinae</taxon>
        <taxon>Chrysomelini</taxon>
        <taxon>Phaedon</taxon>
    </lineage>
</organism>
<feature type="region of interest" description="Disordered" evidence="5">
    <location>
        <begin position="1386"/>
        <end position="1421"/>
    </location>
</feature>
<keyword evidence="2 4" id="KW-0863">Zinc-finger</keyword>
<dbReference type="CDD" id="cd13179">
    <property type="entry name" value="RanBD_RanBP1"/>
    <property type="match status" value="1"/>
</dbReference>
<accession>A0A9N9X1J7</accession>
<feature type="region of interest" description="Disordered" evidence="5">
    <location>
        <begin position="1564"/>
        <end position="1586"/>
    </location>
</feature>
<evidence type="ECO:0000256" key="3">
    <source>
        <dbReference type="ARBA" id="ARBA00022833"/>
    </source>
</evidence>
<dbReference type="PROSITE" id="PS01358">
    <property type="entry name" value="ZF_RANBP2_1"/>
    <property type="match status" value="2"/>
</dbReference>
<dbReference type="GO" id="GO:0005643">
    <property type="term" value="C:nuclear pore"/>
    <property type="evidence" value="ECO:0007669"/>
    <property type="project" value="TreeGrafter"/>
</dbReference>
<evidence type="ECO:0000256" key="2">
    <source>
        <dbReference type="ARBA" id="ARBA00022771"/>
    </source>
</evidence>
<reference evidence="8" key="1">
    <citation type="submission" date="2022-01" db="EMBL/GenBank/DDBJ databases">
        <authorList>
            <person name="King R."/>
        </authorList>
    </citation>
    <scope>NUCLEOTIDE SEQUENCE</scope>
</reference>
<dbReference type="InterPro" id="IPR045256">
    <property type="entry name" value="RanBP1_RanBD"/>
</dbReference>
<dbReference type="Pfam" id="PF00638">
    <property type="entry name" value="Ran_BP1"/>
    <property type="match status" value="4"/>
</dbReference>
<feature type="compositionally biased region" description="Acidic residues" evidence="5">
    <location>
        <begin position="1405"/>
        <end position="1417"/>
    </location>
</feature>
<dbReference type="PANTHER" id="PTHR23138">
    <property type="entry name" value="RAN BINDING PROTEIN"/>
    <property type="match status" value="1"/>
</dbReference>
<protein>
    <recommendedName>
        <fullName evidence="10">E3 SUMO-protein ligase RanBP2</fullName>
    </recommendedName>
</protein>
<sequence length="1734" mass="188335">MKTPAAAQPVLSVTIPPQHIRGGVAKGAATSANAGSPAVSTAAKPQTPTFNPFNSKFPPILSNLSLTEPKNVSLGEQIEKTLEKTFNTSKVSNVSADVSKESVEEYDPCPDFKPIIALPDEVPVTTGEENETVLFCERAKLYRHAITNGVKEWKERGVGSLKILHNPETGKVRVLMRRDQIHKICANHFISKDMSVSPMAKHDRAYIWVAPDFADGEMVTETFCVRFKTAVEAGEFHRAFEDAKKLIGSTEKPEKAAAKEAPKSVPKVETPKITPKIEAPKSASKIEAPKPSSKVHTPNVETPKAGSTLGGFVFTSTPTFKPTEVPKETPAKVVEVQEVPKSSPFSSFTFAGAAQGSLFKPTEPATFSPLVVPQQQQQSKPAKTDADEDDDASHAEEFVPTAEFRPVVAMPDLVEVRTGEENSEVLFEGRAKLFRYDTAGGAKEWKERGVGVMKVLKDDTIRLLMRRDQVHKVCCNHAVIKNMSFKINATNPKAVFWHAQDFSEGVLTPETFTIRFKTEEQASQFLQTLQTAQTSLDENNKVSSKHHKAETRPRTTSFGDKFKPAKGSWECKNCYIVNEGKTNQCVACDTPKSGTSGNKTGESGPGFSFGMKTPEAKPPSAGFLFGQKPATNSWGNAFKPAEGSWECKECYTRNAADKNKCISCEAPKEGTAEVSEKPTLKGINLDTPGLKFTFGMPAVDSQSVKSDAPESKPVAVAKKETSKGINLSTPGQTFTFGVPSSAAAAPVAFGTFNFKAAVVPPQEQQQQSPDDSSKFVFGSPQKHDFEFKARSPRRISSGQGDEESDGSYVEEEEDNIYFKPVIPLPDKVDIKTGEEEEIVLYCHRAKLFRFVGGEWKERGLGDIKILKRKDNGKLRVVMRREQVFKICLNHILTSAIEYIPKDDKSWMFHTADYSEGEIVHTQFCVKFKTPEIAQEFKKAVTGALEGFASGDQAQITASAKQESDDEVELVSETTVTPEEEKEALRLGLPPKFFSYKQLPDCQCEQCKKDDEYLKELFLGDKKTSVASMPDFSLNKSVTTNWGTPKTNLTPSTGDSVFGTPKSNLFTFTPQSQNADSAPVTGKSESLRDLLTKPSLAASLNNTLSKPEAPKESPMASFSFTNTFAQSSPSTVPKIAATTSSSLFGGNTGGLFSNTSLFSSPSFGAGNSSSVNIFGGAVTITPISTSKSGSTSTASSDTPTSTTGTVFGGTSSVFGAKAVVGTTSTTSIFGNNTSLFDSTKTPGSVTTSSTPLFGSTTTPSIFGSTNKSIFGSTGTTTANVFGGGAVTTTAGLFGQNSGMVFGGGSIFSKPAATSVFGASSLGGSGSKPEVDANKSTTELKEDDEVVLKCDTGLSFASLAANTSGDAQPAFSKTGDFSFLGAGAPVFGSASKSSTKKKTADQPRPESDDEAEAAGDGDEYDPHYEPIVPLPAAIVVTTGEEDETAVFNERAKLFRFDADTKAWKERGVGQIKILHHPQNDTYRLLMRREQVHKVVLNQLIVPTLEIQPMLTSEKAWMWVGYNYTDDDNCLENLAVRFKTMEVAQQFHKVITEVIQRVTEIQNNSKSLPTSVQNYGVEDVSSDDPNTLTTAEEYEDYEDEEEEEDDDDDRSVMFMKRCTLSELDNGTWKQVTMGDLQVYYDQELYAARIAVNDDSGNVLSNTLIGINTTMDIDKKECTWKAVEWAYGSLYWRTLKASFSSENAAQEFHSNYLEGLNYAQQVGIVDEIPQEHNPETDE</sequence>
<reference evidence="8" key="2">
    <citation type="submission" date="2022-10" db="EMBL/GenBank/DDBJ databases">
        <authorList>
            <consortium name="ENA_rothamsted_submissions"/>
            <consortium name="culmorum"/>
            <person name="King R."/>
        </authorList>
    </citation>
    <scope>NUCLEOTIDE SEQUENCE</scope>
</reference>
<feature type="compositionally biased region" description="Acidic residues" evidence="5">
    <location>
        <begin position="800"/>
        <end position="809"/>
    </location>
</feature>
<dbReference type="InterPro" id="IPR045255">
    <property type="entry name" value="RanBP1-like"/>
</dbReference>
<dbReference type="InterPro" id="IPR001876">
    <property type="entry name" value="Znf_RanBP2"/>
</dbReference>
<evidence type="ECO:0000256" key="1">
    <source>
        <dbReference type="ARBA" id="ARBA00022723"/>
    </source>
</evidence>
<keyword evidence="9" id="KW-1185">Reference proteome</keyword>
<evidence type="ECO:0000259" key="6">
    <source>
        <dbReference type="PROSITE" id="PS50196"/>
    </source>
</evidence>
<dbReference type="PROSITE" id="PS50196">
    <property type="entry name" value="RANBD1"/>
    <property type="match status" value="4"/>
</dbReference>
<dbReference type="EMBL" id="OU896711">
    <property type="protein sequence ID" value="CAG9821784.1"/>
    <property type="molecule type" value="Genomic_DNA"/>
</dbReference>
<evidence type="ECO:0008006" key="10">
    <source>
        <dbReference type="Google" id="ProtNLM"/>
    </source>
</evidence>
<feature type="domain" description="RanBD1" evidence="6">
    <location>
        <begin position="111"/>
        <end position="249"/>
    </location>
</feature>
<dbReference type="SUPFAM" id="SSF90209">
    <property type="entry name" value="Ran binding protein zinc finger-like"/>
    <property type="match status" value="2"/>
</dbReference>
<feature type="region of interest" description="Disordered" evidence="5">
    <location>
        <begin position="25"/>
        <end position="44"/>
    </location>
</feature>
<evidence type="ECO:0000313" key="8">
    <source>
        <dbReference type="EMBL" id="CAG9821784.1"/>
    </source>
</evidence>
<dbReference type="SMART" id="SM00160">
    <property type="entry name" value="RanBD"/>
    <property type="match status" value="4"/>
</dbReference>
<evidence type="ECO:0000256" key="5">
    <source>
        <dbReference type="SAM" id="MobiDB-lite"/>
    </source>
</evidence>